<dbReference type="PANTHER" id="PTHR30389">
    <property type="entry name" value="FUMARATE HYDRATASE-RELATED"/>
    <property type="match status" value="1"/>
</dbReference>
<evidence type="ECO:0000259" key="12">
    <source>
        <dbReference type="Pfam" id="PF05681"/>
    </source>
</evidence>
<dbReference type="AlphaFoldDB" id="Q0AWH6"/>
<organism evidence="13 14">
    <name type="scientific">Syntrophomonas wolfei subsp. wolfei (strain DSM 2245B / Goettingen)</name>
    <dbReference type="NCBI Taxonomy" id="335541"/>
    <lineage>
        <taxon>Bacteria</taxon>
        <taxon>Bacillati</taxon>
        <taxon>Bacillota</taxon>
        <taxon>Clostridia</taxon>
        <taxon>Eubacteriales</taxon>
        <taxon>Syntrophomonadaceae</taxon>
        <taxon>Syntrophomonas</taxon>
    </lineage>
</organism>
<dbReference type="EC" id="4.2.1.32" evidence="9"/>
<name>Q0AWH6_SYNWW</name>
<dbReference type="HOGENOM" id="CLU_041245_1_0_9"/>
<keyword evidence="5" id="KW-0479">Metal-binding</keyword>
<evidence type="ECO:0000256" key="4">
    <source>
        <dbReference type="ARBA" id="ARBA00022485"/>
    </source>
</evidence>
<dbReference type="InterPro" id="IPR051208">
    <property type="entry name" value="Class-I_Fumarase/Tartrate_DH"/>
</dbReference>
<evidence type="ECO:0000256" key="11">
    <source>
        <dbReference type="ARBA" id="ARBA00049253"/>
    </source>
</evidence>
<accession>Q0AWH6</accession>
<evidence type="ECO:0000256" key="2">
    <source>
        <dbReference type="ARBA" id="ARBA00008876"/>
    </source>
</evidence>
<protein>
    <recommendedName>
        <fullName evidence="10">L(+)-tartrate dehydratase subunit alpha</fullName>
        <ecNumber evidence="9">4.2.1.32</ecNumber>
    </recommendedName>
</protein>
<keyword evidence="6" id="KW-0408">Iron</keyword>
<dbReference type="GO" id="GO:0051539">
    <property type="term" value="F:4 iron, 4 sulfur cluster binding"/>
    <property type="evidence" value="ECO:0007669"/>
    <property type="project" value="UniProtKB-KW"/>
</dbReference>
<dbReference type="Pfam" id="PF05681">
    <property type="entry name" value="Fumerase"/>
    <property type="match status" value="1"/>
</dbReference>
<evidence type="ECO:0000256" key="3">
    <source>
        <dbReference type="ARBA" id="ARBA00011209"/>
    </source>
</evidence>
<keyword evidence="8" id="KW-0456">Lyase</keyword>
<evidence type="ECO:0000256" key="1">
    <source>
        <dbReference type="ARBA" id="ARBA00001915"/>
    </source>
</evidence>
<comment type="subunit">
    <text evidence="3">Tetramer of two alpha and two beta subunits.</text>
</comment>
<proteinExistence type="inferred from homology"/>
<dbReference type="NCBIfam" id="NF006084">
    <property type="entry name" value="PRK08230.1"/>
    <property type="match status" value="1"/>
</dbReference>
<evidence type="ECO:0000256" key="8">
    <source>
        <dbReference type="ARBA" id="ARBA00023239"/>
    </source>
</evidence>
<dbReference type="eggNOG" id="COG1951">
    <property type="taxonomic scope" value="Bacteria"/>
</dbReference>
<evidence type="ECO:0000313" key="13">
    <source>
        <dbReference type="EMBL" id="ABI68928.1"/>
    </source>
</evidence>
<reference evidence="14" key="1">
    <citation type="journal article" date="2010" name="Environ. Microbiol.">
        <title>The genome of Syntrophomonas wolfei: new insights into syntrophic metabolism and biohydrogen production.</title>
        <authorList>
            <person name="Sieber J.R."/>
            <person name="Sims D.R."/>
            <person name="Han C."/>
            <person name="Kim E."/>
            <person name="Lykidis A."/>
            <person name="Lapidus A.L."/>
            <person name="McDonnald E."/>
            <person name="Rohlin L."/>
            <person name="Culley D.E."/>
            <person name="Gunsalus R."/>
            <person name="McInerney M.J."/>
        </authorList>
    </citation>
    <scope>NUCLEOTIDE SEQUENCE [LARGE SCALE GENOMIC DNA]</scope>
    <source>
        <strain evidence="14">DSM 2245B / Goettingen</strain>
    </source>
</reference>
<dbReference type="NCBIfam" id="TIGR00722">
    <property type="entry name" value="ttdA_fumA_fumB"/>
    <property type="match status" value="1"/>
</dbReference>
<evidence type="ECO:0000256" key="5">
    <source>
        <dbReference type="ARBA" id="ARBA00022723"/>
    </source>
</evidence>
<evidence type="ECO:0000256" key="9">
    <source>
        <dbReference type="ARBA" id="ARBA00039027"/>
    </source>
</evidence>
<dbReference type="RefSeq" id="WP_011641026.1">
    <property type="nucleotide sequence ID" value="NC_008346.1"/>
</dbReference>
<comment type="catalytic activity">
    <reaction evidence="11">
        <text>(2R,3R)-tartrate = oxaloacetate + H2O</text>
        <dbReference type="Rhea" id="RHEA:15413"/>
        <dbReference type="ChEBI" id="CHEBI:15377"/>
        <dbReference type="ChEBI" id="CHEBI:16452"/>
        <dbReference type="ChEBI" id="CHEBI:30924"/>
        <dbReference type="EC" id="4.2.1.32"/>
    </reaction>
</comment>
<evidence type="ECO:0000256" key="10">
    <source>
        <dbReference type="ARBA" id="ARBA00040103"/>
    </source>
</evidence>
<dbReference type="GO" id="GO:0008730">
    <property type="term" value="F:L(+)-tartrate dehydratase activity"/>
    <property type="evidence" value="ECO:0007669"/>
    <property type="project" value="UniProtKB-EC"/>
</dbReference>
<sequence>MEDKMGMEEVGKKNIEQLREKFIDIMARFTVYTGIYLPDDVKAKLKELREKEDSGLATIVYDAMFEDLKLAGQLGRPLCQDTGVIQYFVQVGTGFPLLDEMEDCLREAVKRATFLGPLRHNAVEVFDEKNTGNNIGKRIPWIDWEIIPDSDEAKIYVYMAGGGCSLPGIARVLMPLEGYEGIVKLVFDQITSYGINACPPLLVGIGIAGSVEVAAKLSKKALLRPIGSQNSNPRGAELEARIEAGLNAIQIGPGGFTGENSVMGVHIEEAARHPATIAVGLSTGCWAHRRAVIKLYADMEYESISHKGAVL</sequence>
<dbReference type="Proteomes" id="UP000001968">
    <property type="component" value="Chromosome"/>
</dbReference>
<comment type="similarity">
    <text evidence="2">Belongs to the class-I fumarase family.</text>
</comment>
<evidence type="ECO:0000313" key="14">
    <source>
        <dbReference type="Proteomes" id="UP000001968"/>
    </source>
</evidence>
<keyword evidence="14" id="KW-1185">Reference proteome</keyword>
<dbReference type="KEGG" id="swo:Swol_1629"/>
<dbReference type="STRING" id="335541.Swol_1629"/>
<keyword evidence="4" id="KW-0004">4Fe-4S</keyword>
<keyword evidence="7" id="KW-0411">Iron-sulfur</keyword>
<evidence type="ECO:0000256" key="7">
    <source>
        <dbReference type="ARBA" id="ARBA00023014"/>
    </source>
</evidence>
<dbReference type="EMBL" id="CP000448">
    <property type="protein sequence ID" value="ABI68928.1"/>
    <property type="molecule type" value="Genomic_DNA"/>
</dbReference>
<dbReference type="InterPro" id="IPR004646">
    <property type="entry name" value="Fe-S_hydro-lyase_TtdA-typ_cat"/>
</dbReference>
<feature type="domain" description="Fe-S hydro-lyase tartrate dehydratase alpha-type catalytic" evidence="12">
    <location>
        <begin position="25"/>
        <end position="293"/>
    </location>
</feature>
<comment type="cofactor">
    <cofactor evidence="1">
        <name>iron-sulfur cluster</name>
        <dbReference type="ChEBI" id="CHEBI:30408"/>
    </cofactor>
</comment>
<dbReference type="PANTHER" id="PTHR30389:SF19">
    <property type="entry name" value="L(+)-TARTRATE DEHYDRATASE SUBUNIT ALPHA"/>
    <property type="match status" value="1"/>
</dbReference>
<dbReference type="GO" id="GO:0046872">
    <property type="term" value="F:metal ion binding"/>
    <property type="evidence" value="ECO:0007669"/>
    <property type="project" value="UniProtKB-KW"/>
</dbReference>
<gene>
    <name evidence="13" type="ordered locus">Swol_1629</name>
</gene>
<evidence type="ECO:0000256" key="6">
    <source>
        <dbReference type="ARBA" id="ARBA00023004"/>
    </source>
</evidence>